<gene>
    <name evidence="9" type="primary">acrE</name>
    <name evidence="9" type="ORF">RHODGE_RHODGE_03465</name>
</gene>
<evidence type="ECO:0000259" key="8">
    <source>
        <dbReference type="Pfam" id="PF25967"/>
    </source>
</evidence>
<proteinExistence type="inferred from homology"/>
<dbReference type="GO" id="GO:0022857">
    <property type="term" value="F:transmembrane transporter activity"/>
    <property type="evidence" value="ECO:0007669"/>
    <property type="project" value="InterPro"/>
</dbReference>
<feature type="chain" id="PRO_5018732479" evidence="4">
    <location>
        <begin position="30"/>
        <end position="404"/>
    </location>
</feature>
<dbReference type="GO" id="GO:0005886">
    <property type="term" value="C:plasma membrane"/>
    <property type="evidence" value="ECO:0007669"/>
    <property type="project" value="TreeGrafter"/>
</dbReference>
<evidence type="ECO:0000256" key="1">
    <source>
        <dbReference type="ARBA" id="ARBA00004196"/>
    </source>
</evidence>
<dbReference type="PROSITE" id="PS51257">
    <property type="entry name" value="PROKAR_LIPOPROTEIN"/>
    <property type="match status" value="1"/>
</dbReference>
<feature type="domain" description="Multidrug resistance protein MdtA-like C-terminal permuted SH3" evidence="8">
    <location>
        <begin position="310"/>
        <end position="370"/>
    </location>
</feature>
<protein>
    <submittedName>
        <fullName evidence="9">Multidrug export protein AcrE</fullName>
    </submittedName>
</protein>
<comment type="subcellular location">
    <subcellularLocation>
        <location evidence="1">Cell envelope</location>
    </subcellularLocation>
</comment>
<dbReference type="Pfam" id="PF25876">
    <property type="entry name" value="HH_MFP_RND"/>
    <property type="match status" value="1"/>
</dbReference>
<dbReference type="Gene3D" id="1.10.287.470">
    <property type="entry name" value="Helix hairpin bin"/>
    <property type="match status" value="1"/>
</dbReference>
<dbReference type="Gene3D" id="2.40.30.170">
    <property type="match status" value="1"/>
</dbReference>
<dbReference type="InterPro" id="IPR058625">
    <property type="entry name" value="MdtA-like_BSH"/>
</dbReference>
<dbReference type="EMBL" id="UWOC01000165">
    <property type="protein sequence ID" value="VCU10277.1"/>
    <property type="molecule type" value="Genomic_DNA"/>
</dbReference>
<comment type="caution">
    <text evidence="9">The sequence shown here is derived from an EMBL/GenBank/DDBJ whole genome shotgun (WGS) entry which is preliminary data.</text>
</comment>
<feature type="signal peptide" evidence="4">
    <location>
        <begin position="1"/>
        <end position="29"/>
    </location>
</feature>
<feature type="domain" description="Multidrug resistance protein MdtA-like beta-barrel" evidence="7">
    <location>
        <begin position="215"/>
        <end position="304"/>
    </location>
</feature>
<dbReference type="PANTHER" id="PTHR30158">
    <property type="entry name" value="ACRA/E-RELATED COMPONENT OF DRUG EFFLUX TRANSPORTER"/>
    <property type="match status" value="1"/>
</dbReference>
<dbReference type="Gene3D" id="2.40.50.100">
    <property type="match status" value="1"/>
</dbReference>
<dbReference type="PANTHER" id="PTHR30158:SF3">
    <property type="entry name" value="MULTIDRUG EFFLUX PUMP SUBUNIT ACRA-RELATED"/>
    <property type="match status" value="1"/>
</dbReference>
<comment type="similarity">
    <text evidence="2">Belongs to the membrane fusion protein (MFP) (TC 8.A.1) family.</text>
</comment>
<evidence type="ECO:0000313" key="9">
    <source>
        <dbReference type="EMBL" id="VCU10277.1"/>
    </source>
</evidence>
<organism evidence="9 10">
    <name type="scientific">Rhodoplanes serenus</name>
    <dbReference type="NCBI Taxonomy" id="200615"/>
    <lineage>
        <taxon>Bacteria</taxon>
        <taxon>Pseudomonadati</taxon>
        <taxon>Pseudomonadota</taxon>
        <taxon>Alphaproteobacteria</taxon>
        <taxon>Hyphomicrobiales</taxon>
        <taxon>Nitrobacteraceae</taxon>
        <taxon>Rhodoplanes</taxon>
    </lineage>
</organism>
<feature type="coiled-coil region" evidence="3">
    <location>
        <begin position="108"/>
        <end position="135"/>
    </location>
</feature>
<dbReference type="AlphaFoldDB" id="A0A3S4FBD0"/>
<dbReference type="NCBIfam" id="TIGR01730">
    <property type="entry name" value="RND_mfp"/>
    <property type="match status" value="1"/>
</dbReference>
<evidence type="ECO:0000256" key="4">
    <source>
        <dbReference type="SAM" id="SignalP"/>
    </source>
</evidence>
<evidence type="ECO:0000259" key="6">
    <source>
        <dbReference type="Pfam" id="PF25917"/>
    </source>
</evidence>
<keyword evidence="4" id="KW-0732">Signal</keyword>
<evidence type="ECO:0000313" key="10">
    <source>
        <dbReference type="Proteomes" id="UP000289200"/>
    </source>
</evidence>
<keyword evidence="10" id="KW-1185">Reference proteome</keyword>
<evidence type="ECO:0000256" key="3">
    <source>
        <dbReference type="SAM" id="Coils"/>
    </source>
</evidence>
<dbReference type="Pfam" id="PF25917">
    <property type="entry name" value="BSH_RND"/>
    <property type="match status" value="1"/>
</dbReference>
<reference evidence="10" key="1">
    <citation type="submission" date="2018-10" db="EMBL/GenBank/DDBJ databases">
        <authorList>
            <person name="Peiro R."/>
            <person name="Begona"/>
            <person name="Cbmso G."/>
            <person name="Lopez M."/>
            <person name="Gonzalez S."/>
            <person name="Sacristan E."/>
            <person name="Castillo E."/>
        </authorList>
    </citation>
    <scope>NUCLEOTIDE SEQUENCE [LARGE SCALE GENOMIC DNA]</scope>
</reference>
<dbReference type="SUPFAM" id="SSF111369">
    <property type="entry name" value="HlyD-like secretion proteins"/>
    <property type="match status" value="1"/>
</dbReference>
<feature type="domain" description="Multidrug resistance protein MdtA-like barrel-sandwich hybrid" evidence="6">
    <location>
        <begin position="67"/>
        <end position="210"/>
    </location>
</feature>
<sequence length="404" mass="43670">MTLPTVRAFANWRSVVLLGVLGLAACTEAQTSPPTAQSGPPQVSVVTLHPAPRPYVRELPGRIAPIRIAEVRARVAGIVVERPFLQGADVQAGDVLYRIDPRPYEVELDAAKAALAKAEAVLEQSEKQAKRMDELASSRAASQVQHETAIATWRQAQADVAARKADVARAELNLGYTNVRSSIPGRVGRALVTEGALVGQGEATHLTTVQQLDRVYADFTQSVEELQQLRRDFETGALEQVAPDAAKVRLVLGDGTLYPHPGRLLFSDASVDPSTGQVTLRGEFPNPKGELLPGMYVRVQIEQGIDGDSLAVPLQAVQRGDDGDSRLFLVRDDNRAHPKPVRLGRVVDDQWLLLDGAKPGDRVVVEGFQKFVPGDLVDPVPWQRRPTRAAAVDQAGDATASITR</sequence>
<dbReference type="Pfam" id="PF25944">
    <property type="entry name" value="Beta-barrel_RND"/>
    <property type="match status" value="1"/>
</dbReference>
<dbReference type="InterPro" id="IPR058624">
    <property type="entry name" value="MdtA-like_HH"/>
</dbReference>
<dbReference type="Pfam" id="PF25967">
    <property type="entry name" value="RND-MFP_C"/>
    <property type="match status" value="1"/>
</dbReference>
<accession>A0A3S4FBD0</accession>
<dbReference type="InterPro" id="IPR006143">
    <property type="entry name" value="RND_pump_MFP"/>
</dbReference>
<dbReference type="GO" id="GO:0046677">
    <property type="term" value="P:response to antibiotic"/>
    <property type="evidence" value="ECO:0007669"/>
    <property type="project" value="TreeGrafter"/>
</dbReference>
<dbReference type="OrthoDB" id="8435523at2"/>
<evidence type="ECO:0000259" key="5">
    <source>
        <dbReference type="Pfam" id="PF25876"/>
    </source>
</evidence>
<keyword evidence="3" id="KW-0175">Coiled coil</keyword>
<dbReference type="Gene3D" id="2.40.420.20">
    <property type="match status" value="1"/>
</dbReference>
<name>A0A3S4FBD0_9BRAD</name>
<evidence type="ECO:0000256" key="2">
    <source>
        <dbReference type="ARBA" id="ARBA00009477"/>
    </source>
</evidence>
<dbReference type="RefSeq" id="WP_129610302.1">
    <property type="nucleotide sequence ID" value="NZ_UWOC01000165.1"/>
</dbReference>
<dbReference type="InterPro" id="IPR058626">
    <property type="entry name" value="MdtA-like_b-barrel"/>
</dbReference>
<feature type="domain" description="Multidrug resistance protein MdtA-like alpha-helical hairpin" evidence="5">
    <location>
        <begin position="108"/>
        <end position="177"/>
    </location>
</feature>
<evidence type="ECO:0000259" key="7">
    <source>
        <dbReference type="Pfam" id="PF25944"/>
    </source>
</evidence>
<dbReference type="InterPro" id="IPR058627">
    <property type="entry name" value="MdtA-like_C"/>
</dbReference>
<dbReference type="GO" id="GO:0030313">
    <property type="term" value="C:cell envelope"/>
    <property type="evidence" value="ECO:0007669"/>
    <property type="project" value="UniProtKB-SubCell"/>
</dbReference>
<dbReference type="Proteomes" id="UP000289200">
    <property type="component" value="Unassembled WGS sequence"/>
</dbReference>
<dbReference type="FunFam" id="2.40.420.20:FF:000001">
    <property type="entry name" value="Efflux RND transporter periplasmic adaptor subunit"/>
    <property type="match status" value="1"/>
</dbReference>